<keyword evidence="2" id="KW-1185">Reference proteome</keyword>
<name>A0ACC1MIT8_9HYPO</name>
<comment type="caution">
    <text evidence="1">The sequence shown here is derived from an EMBL/GenBank/DDBJ whole genome shotgun (WGS) entry which is preliminary data.</text>
</comment>
<dbReference type="EMBL" id="JANJQO010002535">
    <property type="protein sequence ID" value="KAJ2966715.1"/>
    <property type="molecule type" value="Genomic_DNA"/>
</dbReference>
<reference evidence="1" key="1">
    <citation type="submission" date="2022-08" db="EMBL/GenBank/DDBJ databases">
        <title>Genome Sequence of Lecanicillium fungicola.</title>
        <authorList>
            <person name="Buettner E."/>
        </authorList>
    </citation>
    <scope>NUCLEOTIDE SEQUENCE</scope>
    <source>
        <strain evidence="1">Babe33</strain>
    </source>
</reference>
<proteinExistence type="predicted"/>
<dbReference type="Proteomes" id="UP001143910">
    <property type="component" value="Unassembled WGS sequence"/>
</dbReference>
<evidence type="ECO:0000313" key="2">
    <source>
        <dbReference type="Proteomes" id="UP001143910"/>
    </source>
</evidence>
<accession>A0ACC1MIT8</accession>
<sequence length="213" mass="22405">MFIVQGISCMPDILATAEISGVDIEGTEFNSRIQGGILCDGIGSLISALGTGLPMVAQAGNNGTIVVTGCASRRAGWAAAGFLILMGIIAKFAAIFTVMPASVLGGMQVFLFSTITVAGVRVLGMVEFTRRNRFMLIVALAFGFIDIVTPTWFDRVIEYKGSSTALQGLLEGVELTITTPFILAAVLGVFLNAVLPSDTAMMDTMLLKANRSL</sequence>
<gene>
    <name evidence="1" type="ORF">NQ176_g10016</name>
</gene>
<evidence type="ECO:0000313" key="1">
    <source>
        <dbReference type="EMBL" id="KAJ2966715.1"/>
    </source>
</evidence>
<organism evidence="1 2">
    <name type="scientific">Zarea fungicola</name>
    <dbReference type="NCBI Taxonomy" id="93591"/>
    <lineage>
        <taxon>Eukaryota</taxon>
        <taxon>Fungi</taxon>
        <taxon>Dikarya</taxon>
        <taxon>Ascomycota</taxon>
        <taxon>Pezizomycotina</taxon>
        <taxon>Sordariomycetes</taxon>
        <taxon>Hypocreomycetidae</taxon>
        <taxon>Hypocreales</taxon>
        <taxon>Cordycipitaceae</taxon>
        <taxon>Zarea</taxon>
    </lineage>
</organism>
<protein>
    <submittedName>
        <fullName evidence="1">Uncharacterized protein</fullName>
    </submittedName>
</protein>